<feature type="transmembrane region" description="Helical" evidence="2">
    <location>
        <begin position="138"/>
        <end position="159"/>
    </location>
</feature>
<dbReference type="SUPFAM" id="SSF56672">
    <property type="entry name" value="DNA/RNA polymerases"/>
    <property type="match status" value="1"/>
</dbReference>
<dbReference type="InterPro" id="IPR043502">
    <property type="entry name" value="DNA/RNA_pol_sf"/>
</dbReference>
<organism evidence="4">
    <name type="scientific">Tanacetum cinerariifolium</name>
    <name type="common">Dalmatian daisy</name>
    <name type="synonym">Chrysanthemum cinerariifolium</name>
    <dbReference type="NCBI Taxonomy" id="118510"/>
    <lineage>
        <taxon>Eukaryota</taxon>
        <taxon>Viridiplantae</taxon>
        <taxon>Streptophyta</taxon>
        <taxon>Embryophyta</taxon>
        <taxon>Tracheophyta</taxon>
        <taxon>Spermatophyta</taxon>
        <taxon>Magnoliopsida</taxon>
        <taxon>eudicotyledons</taxon>
        <taxon>Gunneridae</taxon>
        <taxon>Pentapetalae</taxon>
        <taxon>asterids</taxon>
        <taxon>campanulids</taxon>
        <taxon>Asterales</taxon>
        <taxon>Asteraceae</taxon>
        <taxon>Asteroideae</taxon>
        <taxon>Anthemideae</taxon>
        <taxon>Anthemidinae</taxon>
        <taxon>Tanacetum</taxon>
    </lineage>
</organism>
<keyword evidence="2" id="KW-0472">Membrane</keyword>
<evidence type="ECO:0000259" key="3">
    <source>
        <dbReference type="Pfam" id="PF07727"/>
    </source>
</evidence>
<accession>A0A6L2KCD2</accession>
<dbReference type="InterPro" id="IPR013103">
    <property type="entry name" value="RVT_2"/>
</dbReference>
<reference evidence="4" key="1">
    <citation type="journal article" date="2019" name="Sci. Rep.">
        <title>Draft genome of Tanacetum cinerariifolium, the natural source of mosquito coil.</title>
        <authorList>
            <person name="Yamashiro T."/>
            <person name="Shiraishi A."/>
            <person name="Satake H."/>
            <person name="Nakayama K."/>
        </authorList>
    </citation>
    <scope>NUCLEOTIDE SEQUENCE</scope>
</reference>
<dbReference type="Pfam" id="PF07727">
    <property type="entry name" value="RVT_2"/>
    <property type="match status" value="1"/>
</dbReference>
<dbReference type="AlphaFoldDB" id="A0A6L2KCD2"/>
<dbReference type="PANTHER" id="PTHR11439:SF440">
    <property type="entry name" value="INTEGRASE CATALYTIC DOMAIN-CONTAINING PROTEIN"/>
    <property type="match status" value="1"/>
</dbReference>
<feature type="compositionally biased region" description="Basic and acidic residues" evidence="1">
    <location>
        <begin position="37"/>
        <end position="48"/>
    </location>
</feature>
<evidence type="ECO:0000256" key="1">
    <source>
        <dbReference type="SAM" id="MobiDB-lite"/>
    </source>
</evidence>
<name>A0A6L2KCD2_TANCI</name>
<feature type="transmembrane region" description="Helical" evidence="2">
    <location>
        <begin position="171"/>
        <end position="192"/>
    </location>
</feature>
<dbReference type="Gene3D" id="3.40.50.300">
    <property type="entry name" value="P-loop containing nucleotide triphosphate hydrolases"/>
    <property type="match status" value="1"/>
</dbReference>
<dbReference type="EMBL" id="BKCJ010002223">
    <property type="protein sequence ID" value="GEU47121.1"/>
    <property type="molecule type" value="Genomic_DNA"/>
</dbReference>
<dbReference type="CDD" id="cd09272">
    <property type="entry name" value="RNase_HI_RT_Ty1"/>
    <property type="match status" value="1"/>
</dbReference>
<comment type="caution">
    <text evidence="4">The sequence shown here is derived from an EMBL/GenBank/DDBJ whole genome shotgun (WGS) entry which is preliminary data.</text>
</comment>
<evidence type="ECO:0000313" key="4">
    <source>
        <dbReference type="EMBL" id="GEU47121.1"/>
    </source>
</evidence>
<dbReference type="PANTHER" id="PTHR11439">
    <property type="entry name" value="GAG-POL-RELATED RETROTRANSPOSON"/>
    <property type="match status" value="1"/>
</dbReference>
<keyword evidence="2" id="KW-0812">Transmembrane</keyword>
<dbReference type="InterPro" id="IPR027417">
    <property type="entry name" value="P-loop_NTPase"/>
</dbReference>
<keyword evidence="2" id="KW-1133">Transmembrane helix</keyword>
<feature type="region of interest" description="Disordered" evidence="1">
    <location>
        <begin position="1"/>
        <end position="60"/>
    </location>
</feature>
<feature type="domain" description="Reverse transcriptase Ty1/copia-type" evidence="3">
    <location>
        <begin position="234"/>
        <end position="476"/>
    </location>
</feature>
<sequence>MKHSIDYVSNTILHANKKPAVGSSPTPRERRHARRDRVREEKTTPREQRHARRDKVREAENKLRNKDRIINQKHAKKREREVEVESIKEVKATPSPIQMAAIPLGSQQCDVIGVAETGSGIFGLLLLVRLIVPVGNLYVLLEIGAIAYYAVCFVAEICLKGRLIFGPDARSLYLTIGLIVVPIVVLIFLVAARDPGIIPRTQPSSDVDDDWDATSLNFAFWKEAIDDEMDSLSNNTWELSDLPPGSKAIGCRWVFRIKYHTNGSIQTFKARLVIQGFRQRQRVDYFDTYAPVARITSIRVLFALASIYNLPIHQMDVKTAFLNGDLDEEVYMKQPEGFVLPVHENKVCKLKKSLYGLKQAPKQWHDKFDKSILSNGFTHNSSDRCIYSKFTKDYGVILCLYVDDILIVGTNMEGINETKKFLSSCFQMKDMNEVDTILEIKVKRYSGGYALNQCHYIDKIIDKFQYLNIDEANTPYESSCKLVENNGRAVAQIEYASVIGFLMYATHCTRLDIVYAACKLLRYTSNPSQDHWKAIGRVFGYLKRTRQLALYYDCFPAVLEGYSDASGITGSSDSKSTTGWIFTHGGGAICWGSKKQTCITHSTMKAEFLALAAAGKEAEWLRNMLLDIELWPQPMSAISVHCDSQSTLSRAYNKGFTYVDIRSGAAPTKEDDEEEEWKIENDMMLLGKKIKQHEEKIKYLRSHKNILDDAISDMQVTLGKYHSSTTPKVENDNLSHMQSEDATVENIMKHEKSVDAIFSQLKRNRNQAAHFRDVLGVVATLGKVDNDNLSR</sequence>
<feature type="transmembrane region" description="Helical" evidence="2">
    <location>
        <begin position="111"/>
        <end position="132"/>
    </location>
</feature>
<gene>
    <name evidence="4" type="ORF">Tci_019099</name>
</gene>
<proteinExistence type="predicted"/>
<evidence type="ECO:0000256" key="2">
    <source>
        <dbReference type="SAM" id="Phobius"/>
    </source>
</evidence>
<protein>
    <submittedName>
        <fullName evidence="4">Zinc finger, CCHC-type</fullName>
    </submittedName>
</protein>